<evidence type="ECO:0000313" key="18">
    <source>
        <dbReference type="EMBL" id="MDZ5757189.1"/>
    </source>
</evidence>
<evidence type="ECO:0000256" key="12">
    <source>
        <dbReference type="ARBA" id="ARBA00041185"/>
    </source>
</evidence>
<dbReference type="PANTHER" id="PTHR30474:SF2">
    <property type="entry name" value="PEPTIDOGLYCAN GLYCOSYLTRANSFERASE FTSW-RELATED"/>
    <property type="match status" value="1"/>
</dbReference>
<evidence type="ECO:0000256" key="15">
    <source>
        <dbReference type="ARBA" id="ARBA00049902"/>
    </source>
</evidence>
<evidence type="ECO:0000256" key="5">
    <source>
        <dbReference type="ARBA" id="ARBA00022960"/>
    </source>
</evidence>
<evidence type="ECO:0000256" key="16">
    <source>
        <dbReference type="ARBA" id="ARBA00049966"/>
    </source>
</evidence>
<dbReference type="InterPro" id="IPR001182">
    <property type="entry name" value="FtsW/RodA"/>
</dbReference>
<dbReference type="EC" id="2.4.99.28" evidence="14"/>
<dbReference type="PANTHER" id="PTHR30474">
    <property type="entry name" value="CELL CYCLE PROTEIN"/>
    <property type="match status" value="1"/>
</dbReference>
<dbReference type="AlphaFoldDB" id="A0AAW9JRH8"/>
<evidence type="ECO:0000256" key="10">
    <source>
        <dbReference type="ARBA" id="ARBA00033270"/>
    </source>
</evidence>
<feature type="transmembrane region" description="Helical" evidence="17">
    <location>
        <begin position="7"/>
        <end position="26"/>
    </location>
</feature>
<feature type="transmembrane region" description="Helical" evidence="17">
    <location>
        <begin position="41"/>
        <end position="59"/>
    </location>
</feature>
<accession>A0AAW9JRH8</accession>
<dbReference type="GO" id="GO:0051301">
    <property type="term" value="P:cell division"/>
    <property type="evidence" value="ECO:0007669"/>
    <property type="project" value="InterPro"/>
</dbReference>
<dbReference type="GO" id="GO:0009252">
    <property type="term" value="P:peptidoglycan biosynthetic process"/>
    <property type="evidence" value="ECO:0007669"/>
    <property type="project" value="UniProtKB-KW"/>
</dbReference>
<feature type="transmembrane region" description="Helical" evidence="17">
    <location>
        <begin position="189"/>
        <end position="208"/>
    </location>
</feature>
<evidence type="ECO:0000256" key="11">
    <source>
        <dbReference type="ARBA" id="ARBA00038053"/>
    </source>
</evidence>
<feature type="transmembrane region" description="Helical" evidence="17">
    <location>
        <begin position="281"/>
        <end position="302"/>
    </location>
</feature>
<evidence type="ECO:0000256" key="17">
    <source>
        <dbReference type="SAM" id="Phobius"/>
    </source>
</evidence>
<evidence type="ECO:0000256" key="8">
    <source>
        <dbReference type="ARBA" id="ARBA00023136"/>
    </source>
</evidence>
<keyword evidence="7 17" id="KW-1133">Transmembrane helix</keyword>
<dbReference type="Pfam" id="PF01098">
    <property type="entry name" value="FTSW_RODA_SPOVE"/>
    <property type="match status" value="1"/>
</dbReference>
<evidence type="ECO:0000256" key="2">
    <source>
        <dbReference type="ARBA" id="ARBA00022676"/>
    </source>
</evidence>
<dbReference type="GO" id="GO:0008955">
    <property type="term" value="F:peptidoglycan glycosyltransferase activity"/>
    <property type="evidence" value="ECO:0007669"/>
    <property type="project" value="UniProtKB-EC"/>
</dbReference>
<evidence type="ECO:0000256" key="4">
    <source>
        <dbReference type="ARBA" id="ARBA00022692"/>
    </source>
</evidence>
<evidence type="ECO:0000256" key="14">
    <source>
        <dbReference type="ARBA" id="ARBA00044770"/>
    </source>
</evidence>
<dbReference type="GO" id="GO:0032153">
    <property type="term" value="C:cell division site"/>
    <property type="evidence" value="ECO:0007669"/>
    <property type="project" value="TreeGrafter"/>
</dbReference>
<dbReference type="InterPro" id="IPR018365">
    <property type="entry name" value="Cell_cycle_FtsW-rel_CS"/>
</dbReference>
<evidence type="ECO:0000256" key="9">
    <source>
        <dbReference type="ARBA" id="ARBA00032370"/>
    </source>
</evidence>
<name>A0AAW9JRH8_CARML</name>
<dbReference type="Proteomes" id="UP001290462">
    <property type="component" value="Unassembled WGS sequence"/>
</dbReference>
<dbReference type="RefSeq" id="WP_318588989.1">
    <property type="nucleotide sequence ID" value="NZ_JAVBVO010000001.1"/>
</dbReference>
<keyword evidence="6" id="KW-0573">Peptidoglycan synthesis</keyword>
<proteinExistence type="inferred from homology"/>
<comment type="similarity">
    <text evidence="11">Belongs to the SEDS family. FtsW subfamily.</text>
</comment>
<comment type="subcellular location">
    <subcellularLocation>
        <location evidence="1">Membrane</location>
        <topology evidence="1">Multi-pass membrane protein</topology>
    </subcellularLocation>
</comment>
<evidence type="ECO:0000256" key="3">
    <source>
        <dbReference type="ARBA" id="ARBA00022679"/>
    </source>
</evidence>
<dbReference type="GO" id="GO:0005886">
    <property type="term" value="C:plasma membrane"/>
    <property type="evidence" value="ECO:0007669"/>
    <property type="project" value="TreeGrafter"/>
</dbReference>
<evidence type="ECO:0000256" key="7">
    <source>
        <dbReference type="ARBA" id="ARBA00022989"/>
    </source>
</evidence>
<keyword evidence="2" id="KW-0328">Glycosyltransferase</keyword>
<comment type="catalytic activity">
    <reaction evidence="15">
        <text>[GlcNAc-(1-&gt;4)-Mur2Ac(oyl-L-Ala-gamma-D-Glu-L-Lys-D-Ala-D-Ala)](n)-di-trans,octa-cis-undecaprenyl diphosphate + beta-D-GlcNAc-(1-&gt;4)-Mur2Ac(oyl-L-Ala-gamma-D-Glu-L-Lys-D-Ala-D-Ala)-di-trans,octa-cis-undecaprenyl diphosphate = [GlcNAc-(1-&gt;4)-Mur2Ac(oyl-L-Ala-gamma-D-Glu-L-Lys-D-Ala-D-Ala)](n+1)-di-trans,octa-cis-undecaprenyl diphosphate + di-trans,octa-cis-undecaprenyl diphosphate + H(+)</text>
        <dbReference type="Rhea" id="RHEA:23708"/>
        <dbReference type="Rhea" id="RHEA-COMP:9602"/>
        <dbReference type="Rhea" id="RHEA-COMP:9603"/>
        <dbReference type="ChEBI" id="CHEBI:15378"/>
        <dbReference type="ChEBI" id="CHEBI:58405"/>
        <dbReference type="ChEBI" id="CHEBI:60033"/>
        <dbReference type="ChEBI" id="CHEBI:78435"/>
        <dbReference type="EC" id="2.4.99.28"/>
    </reaction>
</comment>
<feature type="transmembrane region" description="Helical" evidence="17">
    <location>
        <begin position="314"/>
        <end position="341"/>
    </location>
</feature>
<feature type="transmembrane region" description="Helical" evidence="17">
    <location>
        <begin position="71"/>
        <end position="91"/>
    </location>
</feature>
<feature type="transmembrane region" description="Helical" evidence="17">
    <location>
        <begin position="347"/>
        <end position="368"/>
    </location>
</feature>
<keyword evidence="5" id="KW-0133">Cell shape</keyword>
<comment type="caution">
    <text evidence="18">The sequence shown here is derived from an EMBL/GenBank/DDBJ whole genome shotgun (WGS) entry which is preliminary data.</text>
</comment>
<comment type="function">
    <text evidence="16">Peptidoglycan polymerase that is essential for cell division.</text>
</comment>
<gene>
    <name evidence="18" type="ORF">RAK27_00800</name>
</gene>
<keyword evidence="3" id="KW-0808">Transferase</keyword>
<reference evidence="18" key="1">
    <citation type="submission" date="2023-08" db="EMBL/GenBank/DDBJ databases">
        <title>Genomic characterization of piscicolin 126 produced by Carnobacterium maltaromaticum CM22 strain isolated from salmon (Salmo salar).</title>
        <authorList>
            <person name="Gonzalez-Gragera E."/>
            <person name="Garcia-Lopez J.D."/>
            <person name="Teso-Perez C."/>
            <person name="Gimenez-Hernandez I."/>
            <person name="Peralta-Sanchez J.M."/>
            <person name="Valdivia E."/>
            <person name="Montalban-Lopez M."/>
            <person name="Martin-Platero A.M."/>
            <person name="Banos A."/>
            <person name="Martinez-Bueno M."/>
        </authorList>
    </citation>
    <scope>NUCLEOTIDE SEQUENCE</scope>
    <source>
        <strain evidence="18">CM22</strain>
    </source>
</reference>
<dbReference type="GO" id="GO:0008360">
    <property type="term" value="P:regulation of cell shape"/>
    <property type="evidence" value="ECO:0007669"/>
    <property type="project" value="UniProtKB-KW"/>
</dbReference>
<evidence type="ECO:0000256" key="13">
    <source>
        <dbReference type="ARBA" id="ARBA00041418"/>
    </source>
</evidence>
<dbReference type="EMBL" id="JAVBVO010000001">
    <property type="protein sequence ID" value="MDZ5757189.1"/>
    <property type="molecule type" value="Genomic_DNA"/>
</dbReference>
<dbReference type="PROSITE" id="PS00428">
    <property type="entry name" value="FTSW_RODA_SPOVE"/>
    <property type="match status" value="1"/>
</dbReference>
<protein>
    <recommendedName>
        <fullName evidence="12">Probable peptidoglycan glycosyltransferase FtsW</fullName>
        <ecNumber evidence="14">2.4.99.28</ecNumber>
    </recommendedName>
    <alternativeName>
        <fullName evidence="13">Cell division protein FtsW</fullName>
    </alternativeName>
    <alternativeName>
        <fullName evidence="10">Cell wall polymerase</fullName>
    </alternativeName>
    <alternativeName>
        <fullName evidence="9">Peptidoglycan polymerase</fullName>
    </alternativeName>
</protein>
<feature type="transmembrane region" description="Helical" evidence="17">
    <location>
        <begin position="137"/>
        <end position="157"/>
    </location>
</feature>
<sequence>MKKIDYYLLLPYLTLIFIGSLMVYSASADVSLVQYGTGTKYFVGQLVFIGAGMTMLIITSQLKMSFLKNKNLVLCLFFAMLLLLASVLIIGENINGAKRWIDIGFFNIQPVEISKLVLVWYTAYILSRRQSQMQRNWFKAILPPIVIVGISSLLILLQPDAGSVIIIAIVIVVQIFASGMPFKIGMISSLAASGVIAGYLKLLTIYGAKMPGMSTYRYARFEAFWNPFELADSSGMQLSGSYLALGRGGVFGVGLGKSVLKKGYLPEPHTDFILAIIGEEFGLIGVCLILVALSTLILRIFYLANHTKDSFSSLLCIGIGTMMLIQTGINIGGVIGLVPISGVTLPFVSYGGSSILILSIALGLVFNVSRRITK</sequence>
<feature type="transmembrane region" description="Helical" evidence="17">
    <location>
        <begin position="163"/>
        <end position="182"/>
    </location>
</feature>
<feature type="transmembrane region" description="Helical" evidence="17">
    <location>
        <begin position="103"/>
        <end position="125"/>
    </location>
</feature>
<keyword evidence="8 17" id="KW-0472">Membrane</keyword>
<evidence type="ECO:0000256" key="1">
    <source>
        <dbReference type="ARBA" id="ARBA00004141"/>
    </source>
</evidence>
<keyword evidence="4 17" id="KW-0812">Transmembrane</keyword>
<evidence type="ECO:0000313" key="19">
    <source>
        <dbReference type="Proteomes" id="UP001290462"/>
    </source>
</evidence>
<evidence type="ECO:0000256" key="6">
    <source>
        <dbReference type="ARBA" id="ARBA00022984"/>
    </source>
</evidence>
<dbReference type="GO" id="GO:0015648">
    <property type="term" value="F:lipid-linked peptidoglycan transporter activity"/>
    <property type="evidence" value="ECO:0007669"/>
    <property type="project" value="TreeGrafter"/>
</dbReference>
<organism evidence="18 19">
    <name type="scientific">Carnobacterium maltaromaticum</name>
    <name type="common">Carnobacterium piscicola</name>
    <dbReference type="NCBI Taxonomy" id="2751"/>
    <lineage>
        <taxon>Bacteria</taxon>
        <taxon>Bacillati</taxon>
        <taxon>Bacillota</taxon>
        <taxon>Bacilli</taxon>
        <taxon>Lactobacillales</taxon>
        <taxon>Carnobacteriaceae</taxon>
        <taxon>Carnobacterium</taxon>
    </lineage>
</organism>